<comment type="caution">
    <text evidence="1">The sequence shown here is derived from an EMBL/GenBank/DDBJ whole genome shotgun (WGS) entry which is preliminary data.</text>
</comment>
<reference evidence="1 2" key="1">
    <citation type="journal article" date="2022" name="bioRxiv">
        <title>Genomics of Preaxostyla Flagellates Illuminates Evolutionary Transitions and the Path Towards Mitochondrial Loss.</title>
        <authorList>
            <person name="Novak L.V.F."/>
            <person name="Treitli S.C."/>
            <person name="Pyrih J."/>
            <person name="Halakuc P."/>
            <person name="Pipaliya S.V."/>
            <person name="Vacek V."/>
            <person name="Brzon O."/>
            <person name="Soukal P."/>
            <person name="Eme L."/>
            <person name="Dacks J.B."/>
            <person name="Karnkowska A."/>
            <person name="Elias M."/>
            <person name="Hampl V."/>
        </authorList>
    </citation>
    <scope>NUCLEOTIDE SEQUENCE [LARGE SCALE GENOMIC DNA]</scope>
    <source>
        <strain evidence="1">NAU3</strain>
        <tissue evidence="1">Gut</tissue>
    </source>
</reference>
<accession>A0ABQ9Y4X0</accession>
<evidence type="ECO:0000313" key="2">
    <source>
        <dbReference type="Proteomes" id="UP001281761"/>
    </source>
</evidence>
<keyword evidence="2" id="KW-1185">Reference proteome</keyword>
<dbReference type="Proteomes" id="UP001281761">
    <property type="component" value="Unassembled WGS sequence"/>
</dbReference>
<name>A0ABQ9Y4X0_9EUKA</name>
<sequence length="270" mass="30657">MKSALDAASSFIVSRRSLSTADSADVLLFHIIFETPFFRSIPFNDPIDEPEDPPDPIQRAREMSMSDDFRNSLARLLILSVMSANVRVAMTGRELVLNWTKVWDRESLTSLLESGTVKTYTYNSSDHCLPHSKDEAVMHDLIAHLVMKSLDVCDFESEVDETNENRRTLDQLVVDELLTPTRKSLAASSRKESTLMKMIFELDGNSNMPRLTEYMKEVWEEVRLEAAGSVDSEASSTVPSYLWTYFRSCHSNQLHPVRSSAEILKCPHQC</sequence>
<dbReference type="EMBL" id="JARBJD010000035">
    <property type="protein sequence ID" value="KAK2958788.1"/>
    <property type="molecule type" value="Genomic_DNA"/>
</dbReference>
<protein>
    <submittedName>
        <fullName evidence="1">Uncharacterized protein</fullName>
    </submittedName>
</protein>
<organism evidence="1 2">
    <name type="scientific">Blattamonas nauphoetae</name>
    <dbReference type="NCBI Taxonomy" id="2049346"/>
    <lineage>
        <taxon>Eukaryota</taxon>
        <taxon>Metamonada</taxon>
        <taxon>Preaxostyla</taxon>
        <taxon>Oxymonadida</taxon>
        <taxon>Blattamonas</taxon>
    </lineage>
</organism>
<evidence type="ECO:0000313" key="1">
    <source>
        <dbReference type="EMBL" id="KAK2958788.1"/>
    </source>
</evidence>
<gene>
    <name evidence="1" type="ORF">BLNAU_6291</name>
</gene>
<proteinExistence type="predicted"/>